<keyword evidence="1" id="KW-1133">Transmembrane helix</keyword>
<proteinExistence type="predicted"/>
<accession>N6VR48</accession>
<protein>
    <recommendedName>
        <fullName evidence="4">Class III signal peptide-containing protein</fullName>
    </recommendedName>
</protein>
<dbReference type="EMBL" id="APMM01000065">
    <property type="protein sequence ID" value="ENN95601.1"/>
    <property type="molecule type" value="Genomic_DNA"/>
</dbReference>
<gene>
    <name evidence="2" type="ORF">J422_06932</name>
</gene>
<comment type="caution">
    <text evidence="2">The sequence shown here is derived from an EMBL/GenBank/DDBJ whole genome shotgun (WGS) entry which is preliminary data.</text>
</comment>
<keyword evidence="1" id="KW-0472">Membrane</keyword>
<keyword evidence="3" id="KW-1185">Reference proteome</keyword>
<evidence type="ECO:0000256" key="1">
    <source>
        <dbReference type="SAM" id="Phobius"/>
    </source>
</evidence>
<dbReference type="STRING" id="1069083.GCA_000371805_00853"/>
<dbReference type="RefSeq" id="WP_004594628.1">
    <property type="nucleotide sequence ID" value="NZ_APMM01000065.1"/>
</dbReference>
<evidence type="ECO:0008006" key="4">
    <source>
        <dbReference type="Google" id="ProtNLM"/>
    </source>
</evidence>
<dbReference type="AlphaFoldDB" id="N6VR48"/>
<name>N6VR48_9EURY</name>
<sequence>MILSKRAQLSLEFSLLLTVVILSAIIVGYYLITSAIHVKDTNIDLINKTSRIIESYLSKVS</sequence>
<keyword evidence="1" id="KW-0812">Transmembrane</keyword>
<dbReference type="Proteomes" id="UP000053695">
    <property type="component" value="Unassembled WGS sequence"/>
</dbReference>
<feature type="transmembrane region" description="Helical" evidence="1">
    <location>
        <begin position="12"/>
        <end position="32"/>
    </location>
</feature>
<reference evidence="2 3" key="1">
    <citation type="journal article" date="2013" name="Genome Announc.">
        <title>Draft Genome Sequence of a Highly Flagellated, Fast-Swimming Archaeon, Methanocaldococcus villosus Strain KIN24-T80 (DSM 22612).</title>
        <authorList>
            <person name="Thennarasu S."/>
            <person name="Polireddy D."/>
            <person name="Antony A."/>
            <person name="Yada M.R."/>
            <person name="Algarawi S."/>
            <person name="Sivakumar N."/>
        </authorList>
    </citation>
    <scope>NUCLEOTIDE SEQUENCE [LARGE SCALE GENOMIC DNA]</scope>
    <source>
        <strain evidence="2 3">KIN24-T80</strain>
    </source>
</reference>
<dbReference type="Pfam" id="PF04021">
    <property type="entry name" value="Class_IIIsignal"/>
    <property type="match status" value="1"/>
</dbReference>
<evidence type="ECO:0000313" key="3">
    <source>
        <dbReference type="Proteomes" id="UP000053695"/>
    </source>
</evidence>
<evidence type="ECO:0000313" key="2">
    <source>
        <dbReference type="EMBL" id="ENN95601.1"/>
    </source>
</evidence>
<organism evidence="2 3">
    <name type="scientific">Methanocaldococcus villosus KIN24-T80</name>
    <dbReference type="NCBI Taxonomy" id="1069083"/>
    <lineage>
        <taxon>Archaea</taxon>
        <taxon>Methanobacteriati</taxon>
        <taxon>Methanobacteriota</taxon>
        <taxon>Methanomada group</taxon>
        <taxon>Methanococci</taxon>
        <taxon>Methanococcales</taxon>
        <taxon>Methanocaldococcaceae</taxon>
        <taxon>Methanocaldococcus</taxon>
    </lineage>
</organism>
<dbReference type="PATRIC" id="fig|1069083.5.peg.1343"/>
<dbReference type="InterPro" id="IPR007166">
    <property type="entry name" value="Class3_signal_pept_motif"/>
</dbReference>